<dbReference type="GO" id="GO:0003677">
    <property type="term" value="F:DNA binding"/>
    <property type="evidence" value="ECO:0007669"/>
    <property type="project" value="UniProtKB-KW"/>
</dbReference>
<gene>
    <name evidence="3" type="ORF">INT48_008366</name>
</gene>
<evidence type="ECO:0000256" key="1">
    <source>
        <dbReference type="ARBA" id="ARBA00023125"/>
    </source>
</evidence>
<proteinExistence type="predicted"/>
<evidence type="ECO:0000313" key="4">
    <source>
        <dbReference type="Proteomes" id="UP000613177"/>
    </source>
</evidence>
<dbReference type="AlphaFoldDB" id="A0A8H7ST05"/>
<protein>
    <recommendedName>
        <fullName evidence="2">Cas12f1-like TNB domain-containing protein</fullName>
    </recommendedName>
</protein>
<dbReference type="Pfam" id="PF07282">
    <property type="entry name" value="Cas12f1-like_TNB"/>
    <property type="match status" value="1"/>
</dbReference>
<keyword evidence="4" id="KW-1185">Reference proteome</keyword>
<organism evidence="3 4">
    <name type="scientific">Thamnidium elegans</name>
    <dbReference type="NCBI Taxonomy" id="101142"/>
    <lineage>
        <taxon>Eukaryota</taxon>
        <taxon>Fungi</taxon>
        <taxon>Fungi incertae sedis</taxon>
        <taxon>Mucoromycota</taxon>
        <taxon>Mucoromycotina</taxon>
        <taxon>Mucoromycetes</taxon>
        <taxon>Mucorales</taxon>
        <taxon>Mucorineae</taxon>
        <taxon>Mucoraceae</taxon>
        <taxon>Thamnidium</taxon>
    </lineage>
</organism>
<reference evidence="3" key="1">
    <citation type="submission" date="2021-01" db="EMBL/GenBank/DDBJ databases">
        <title>Metabolic potential, ecology and presence of endohyphal bacteria is reflected in genomic diversity of Mucoromycotina.</title>
        <authorList>
            <person name="Muszewska A."/>
            <person name="Okrasinska A."/>
            <person name="Steczkiewicz K."/>
            <person name="Drgas O."/>
            <person name="Orlowska M."/>
            <person name="Perlinska-Lenart U."/>
            <person name="Aleksandrzak-Piekarczyk T."/>
            <person name="Szatraj K."/>
            <person name="Zielenkiewicz U."/>
            <person name="Pilsyk S."/>
            <person name="Malc E."/>
            <person name="Mieczkowski P."/>
            <person name="Kruszewska J.S."/>
            <person name="Biernat P."/>
            <person name="Pawlowska J."/>
        </authorList>
    </citation>
    <scope>NUCLEOTIDE SEQUENCE</scope>
    <source>
        <strain evidence="3">WA0000018081</strain>
    </source>
</reference>
<accession>A0A8H7ST05</accession>
<feature type="domain" description="Cas12f1-like TNB" evidence="2">
    <location>
        <begin position="62"/>
        <end position="122"/>
    </location>
</feature>
<sequence>MALDYISNAVVDQTYSNEPFSLTHRSTKRSTISYGNASLQGTMKTYTSVPVKKAIIAISRRSLVILVDEFRTSVTCSRCHSTLKKKYRRQKEGGEIYCLKVCPTCLDGKKIWPRGVNAAINIKGIMMDYINSQYDIKSRHPSLCRGTPPAVILPTATS</sequence>
<keyword evidence="1" id="KW-0238">DNA-binding</keyword>
<dbReference type="InterPro" id="IPR010095">
    <property type="entry name" value="Cas12f1-like_TNB"/>
</dbReference>
<name>A0A8H7ST05_9FUNG</name>
<evidence type="ECO:0000259" key="2">
    <source>
        <dbReference type="Pfam" id="PF07282"/>
    </source>
</evidence>
<dbReference type="EMBL" id="JAEPRE010000018">
    <property type="protein sequence ID" value="KAG2236384.1"/>
    <property type="molecule type" value="Genomic_DNA"/>
</dbReference>
<dbReference type="Proteomes" id="UP000613177">
    <property type="component" value="Unassembled WGS sequence"/>
</dbReference>
<evidence type="ECO:0000313" key="3">
    <source>
        <dbReference type="EMBL" id="KAG2236384.1"/>
    </source>
</evidence>
<comment type="caution">
    <text evidence="3">The sequence shown here is derived from an EMBL/GenBank/DDBJ whole genome shotgun (WGS) entry which is preliminary data.</text>
</comment>